<evidence type="ECO:0000313" key="1">
    <source>
        <dbReference type="EMBL" id="UYV69530.1"/>
    </source>
</evidence>
<evidence type="ECO:0000313" key="2">
    <source>
        <dbReference type="Proteomes" id="UP001235939"/>
    </source>
</evidence>
<gene>
    <name evidence="1" type="ORF">LAZ67_6003911</name>
</gene>
<keyword evidence="2" id="KW-1185">Reference proteome</keyword>
<dbReference type="InterPro" id="IPR016024">
    <property type="entry name" value="ARM-type_fold"/>
</dbReference>
<protein>
    <submittedName>
        <fullName evidence="1">Uncharacterized protein</fullName>
    </submittedName>
</protein>
<name>A0ABY6KPM0_9ARAC</name>
<accession>A0ABY6KPM0</accession>
<reference evidence="1 2" key="1">
    <citation type="submission" date="2022-01" db="EMBL/GenBank/DDBJ databases">
        <title>A chromosomal length assembly of Cordylochernes scorpioides.</title>
        <authorList>
            <person name="Zeh D."/>
            <person name="Zeh J."/>
        </authorList>
    </citation>
    <scope>NUCLEOTIDE SEQUENCE [LARGE SCALE GENOMIC DNA]</scope>
    <source>
        <strain evidence="1">IN4F17</strain>
        <tissue evidence="1">Whole Body</tissue>
    </source>
</reference>
<dbReference type="Proteomes" id="UP001235939">
    <property type="component" value="Chromosome 06"/>
</dbReference>
<dbReference type="SUPFAM" id="SSF48371">
    <property type="entry name" value="ARM repeat"/>
    <property type="match status" value="1"/>
</dbReference>
<sequence length="226" mass="26258">MMKFVPDDDPAIKIIPFLRFAIPCLTASATSNDDLPKAQRAMQSLCDLLYREVEVHYAFAHRKFVQMMHEAFDNPVDARRSQVVEAYAIISLTALGRTLLCEKRLITNIMKFLDDRVEGLRRVAALTLFHMKQFPQVHFWYNRFEDGRQCIEDDPRSLNLDNRAQHPAGWWFNLCADCRITIETIAEIVGISYDSCQSIVHQHLKMKPLCGYFVPRHLTVQQNRTD</sequence>
<proteinExistence type="predicted"/>
<dbReference type="EMBL" id="CP092868">
    <property type="protein sequence ID" value="UYV69530.1"/>
    <property type="molecule type" value="Genomic_DNA"/>
</dbReference>
<organism evidence="1 2">
    <name type="scientific">Cordylochernes scorpioides</name>
    <dbReference type="NCBI Taxonomy" id="51811"/>
    <lineage>
        <taxon>Eukaryota</taxon>
        <taxon>Metazoa</taxon>
        <taxon>Ecdysozoa</taxon>
        <taxon>Arthropoda</taxon>
        <taxon>Chelicerata</taxon>
        <taxon>Arachnida</taxon>
        <taxon>Pseudoscorpiones</taxon>
        <taxon>Cheliferoidea</taxon>
        <taxon>Chernetidae</taxon>
        <taxon>Cordylochernes</taxon>
    </lineage>
</organism>